<proteinExistence type="predicted"/>
<gene>
    <name evidence="1" type="ORF">LOC62_01G000057</name>
</gene>
<dbReference type="GeneID" id="87803319"/>
<dbReference type="RefSeq" id="XP_062622468.1">
    <property type="nucleotide sequence ID" value="XM_062766484.1"/>
</dbReference>
<dbReference type="Proteomes" id="UP000827549">
    <property type="component" value="Chromosome 1"/>
</dbReference>
<protein>
    <submittedName>
        <fullName evidence="1">Uncharacterized protein</fullName>
    </submittedName>
</protein>
<name>A0AAF1BEH6_9TREE</name>
<organism evidence="1 2">
    <name type="scientific">Vanrija pseudolonga</name>
    <dbReference type="NCBI Taxonomy" id="143232"/>
    <lineage>
        <taxon>Eukaryota</taxon>
        <taxon>Fungi</taxon>
        <taxon>Dikarya</taxon>
        <taxon>Basidiomycota</taxon>
        <taxon>Agaricomycotina</taxon>
        <taxon>Tremellomycetes</taxon>
        <taxon>Trichosporonales</taxon>
        <taxon>Trichosporonaceae</taxon>
        <taxon>Vanrija</taxon>
    </lineage>
</organism>
<reference evidence="1" key="1">
    <citation type="submission" date="2023-10" db="EMBL/GenBank/DDBJ databases">
        <authorList>
            <person name="Noh H."/>
        </authorList>
    </citation>
    <scope>NUCLEOTIDE SEQUENCE</scope>
    <source>
        <strain evidence="1">DUCC4014</strain>
    </source>
</reference>
<evidence type="ECO:0000313" key="1">
    <source>
        <dbReference type="EMBL" id="WOO76436.1"/>
    </source>
</evidence>
<dbReference type="EMBL" id="CP086714">
    <property type="protein sequence ID" value="WOO76436.1"/>
    <property type="molecule type" value="Genomic_DNA"/>
</dbReference>
<accession>A0AAF1BEH6</accession>
<keyword evidence="2" id="KW-1185">Reference proteome</keyword>
<evidence type="ECO:0000313" key="2">
    <source>
        <dbReference type="Proteomes" id="UP000827549"/>
    </source>
</evidence>
<sequence length="277" mass="30746">MPSDSLPSVAVDAVNEATFRSMQRVLASLIGPHTDLGDLDDLEDLTQRAWSITDRALAIEARAAAFEALDTLHTRPERRTRALVNVHAYGDHPPARAGWQQFSTTDRGTDFNPALVRPQLAPYIPPWRTTRRGGTRVHVDYAALLDDMMPFSVRGGSNVRGRGAMGTTREPLPWVYATEAEALRHVHELQDLILWCTNPTGDLSGPTKQFLFDSAIPMILNYIDEVHATLRGDLRRPRSYELSPLDITAPRASADEADENGFVPYFSGGNPGFSFYM</sequence>
<dbReference type="AlphaFoldDB" id="A0AAF1BEH6"/>